<dbReference type="Proteomes" id="UP000231990">
    <property type="component" value="Unassembled WGS sequence"/>
</dbReference>
<keyword evidence="7" id="KW-0670">Pyruvate</keyword>
<dbReference type="InterPro" id="IPR015424">
    <property type="entry name" value="PyrdxlP-dep_Trfase"/>
</dbReference>
<dbReference type="EMBL" id="NPDZ01000008">
    <property type="protein sequence ID" value="PJZ72616.1"/>
    <property type="molecule type" value="Genomic_DNA"/>
</dbReference>
<dbReference type="Proteomes" id="UP000231962">
    <property type="component" value="Unassembled WGS sequence"/>
</dbReference>
<dbReference type="GO" id="GO:1901605">
    <property type="term" value="P:alpha-amino acid metabolic process"/>
    <property type="evidence" value="ECO:0007669"/>
    <property type="project" value="TreeGrafter"/>
</dbReference>
<name>A0A2M9ZKM4_9LEPT</name>
<evidence type="ECO:0000313" key="9">
    <source>
        <dbReference type="Proteomes" id="UP000231990"/>
    </source>
</evidence>
<sequence length="420" mass="46898">MSSKFLYSSFGSRFERQTGIGQLMEDLANIEPGTCMLGGGSPALIPEVLESWREITSKFTKEKSWDSILSTYESPSGKQETLEALANLLSSETGAKITKENLIITNGSQNAFYILINFFSGLYPDGTKRNVFFPSVPEYIGYIDQPIEPNSITSLPALESVTGEDSFRYELDSEGLKKTATKSGLLGCAVLSRPTNPTGRVATEDEVLTIAEFCSDQKIPFFLDNAYGSPFPKIEFKKTDWVHREGMVQSFSLSKVGLPGVRTGFILANPDLISAVSKANAVINLTSGSLGQYIGLEFLRSGEWRRLSKEFILPYYEKKRDLAIRAIRREWRGKLDYLIHESEGAFFLWVKFKGLKKGISYLYSTLKKAGVIVVPGTHFYPKGLEELPSGDDCVRISFAREDHELEEGIRRIASVLQEYI</sequence>
<dbReference type="InterPro" id="IPR004839">
    <property type="entry name" value="Aminotransferase_I/II_large"/>
</dbReference>
<evidence type="ECO:0000256" key="3">
    <source>
        <dbReference type="ARBA" id="ARBA00022679"/>
    </source>
</evidence>
<keyword evidence="3" id="KW-0808">Transferase</keyword>
<dbReference type="GO" id="GO:0005829">
    <property type="term" value="C:cytosol"/>
    <property type="evidence" value="ECO:0007669"/>
    <property type="project" value="TreeGrafter"/>
</dbReference>
<dbReference type="InterPro" id="IPR015421">
    <property type="entry name" value="PyrdxlP-dep_Trfase_major"/>
</dbReference>
<dbReference type="AlphaFoldDB" id="A0A2M9ZKM4"/>
<evidence type="ECO:0000313" key="7">
    <source>
        <dbReference type="EMBL" id="PJZ72616.1"/>
    </source>
</evidence>
<dbReference type="SUPFAM" id="SSF53383">
    <property type="entry name" value="PLP-dependent transferases"/>
    <property type="match status" value="1"/>
</dbReference>
<accession>A0A2M9ZKM4</accession>
<feature type="domain" description="Aminotransferase class I/classII large" evidence="5">
    <location>
        <begin position="67"/>
        <end position="412"/>
    </location>
</feature>
<evidence type="ECO:0000313" key="6">
    <source>
        <dbReference type="EMBL" id="PJZ69976.1"/>
    </source>
</evidence>
<keyword evidence="8" id="KW-1185">Reference proteome</keyword>
<gene>
    <name evidence="6" type="ORF">CH360_08725</name>
    <name evidence="7" type="ORF">CH373_12960</name>
</gene>
<dbReference type="PANTHER" id="PTHR42790:SF4">
    <property type="entry name" value="VALINE--PYRUVATE AMINOTRANSFERASE"/>
    <property type="match status" value="1"/>
</dbReference>
<organism evidence="7 9">
    <name type="scientific">Leptospira perolatii</name>
    <dbReference type="NCBI Taxonomy" id="2023191"/>
    <lineage>
        <taxon>Bacteria</taxon>
        <taxon>Pseudomonadati</taxon>
        <taxon>Spirochaetota</taxon>
        <taxon>Spirochaetia</taxon>
        <taxon>Leptospirales</taxon>
        <taxon>Leptospiraceae</taxon>
        <taxon>Leptospira</taxon>
    </lineage>
</organism>
<dbReference type="RefSeq" id="WP_100713643.1">
    <property type="nucleotide sequence ID" value="NZ_NPDY01000006.1"/>
</dbReference>
<comment type="cofactor">
    <cofactor evidence="1">
        <name>pyridoxal 5'-phosphate</name>
        <dbReference type="ChEBI" id="CHEBI:597326"/>
    </cofactor>
</comment>
<dbReference type="CDD" id="cd00609">
    <property type="entry name" value="AAT_like"/>
    <property type="match status" value="1"/>
</dbReference>
<evidence type="ECO:0000256" key="4">
    <source>
        <dbReference type="ARBA" id="ARBA00022898"/>
    </source>
</evidence>
<reference evidence="8 9" key="1">
    <citation type="submission" date="2017-07" db="EMBL/GenBank/DDBJ databases">
        <title>Leptospira spp. isolated from tropical soils.</title>
        <authorList>
            <person name="Thibeaux R."/>
            <person name="Iraola G."/>
            <person name="Ferres I."/>
            <person name="Bierque E."/>
            <person name="Girault D."/>
            <person name="Soupe-Gilbert M.-E."/>
            <person name="Picardeau M."/>
            <person name="Goarant C."/>
        </authorList>
    </citation>
    <scope>NUCLEOTIDE SEQUENCE [LARGE SCALE GENOMIC DNA]</scope>
    <source>
        <strain evidence="7 9">FH1-B-B1</strain>
        <strain evidence="6 8">FH1-B-C1</strain>
    </source>
</reference>
<dbReference type="Pfam" id="PF00155">
    <property type="entry name" value="Aminotran_1_2"/>
    <property type="match status" value="1"/>
</dbReference>
<evidence type="ECO:0000256" key="2">
    <source>
        <dbReference type="ARBA" id="ARBA00022576"/>
    </source>
</evidence>
<dbReference type="GO" id="GO:0009042">
    <property type="term" value="F:valine-pyruvate transaminase activity"/>
    <property type="evidence" value="ECO:0007669"/>
    <property type="project" value="TreeGrafter"/>
</dbReference>
<dbReference type="Gene3D" id="3.40.640.10">
    <property type="entry name" value="Type I PLP-dependent aspartate aminotransferase-like (Major domain)"/>
    <property type="match status" value="1"/>
</dbReference>
<dbReference type="OrthoDB" id="5889947at2"/>
<dbReference type="GO" id="GO:0030170">
    <property type="term" value="F:pyridoxal phosphate binding"/>
    <property type="evidence" value="ECO:0007669"/>
    <property type="project" value="InterPro"/>
</dbReference>
<protein>
    <submittedName>
        <fullName evidence="7">Valine--pyruvate transaminase</fullName>
    </submittedName>
</protein>
<proteinExistence type="predicted"/>
<evidence type="ECO:0000256" key="1">
    <source>
        <dbReference type="ARBA" id="ARBA00001933"/>
    </source>
</evidence>
<keyword evidence="4" id="KW-0663">Pyridoxal phosphate</keyword>
<evidence type="ECO:0000259" key="5">
    <source>
        <dbReference type="Pfam" id="PF00155"/>
    </source>
</evidence>
<keyword evidence="2" id="KW-0032">Aminotransferase</keyword>
<dbReference type="InterPro" id="IPR050859">
    <property type="entry name" value="Class-I_PLP-dep_aminotransf"/>
</dbReference>
<dbReference type="EMBL" id="NPDY01000006">
    <property type="protein sequence ID" value="PJZ69976.1"/>
    <property type="molecule type" value="Genomic_DNA"/>
</dbReference>
<comment type="caution">
    <text evidence="7">The sequence shown here is derived from an EMBL/GenBank/DDBJ whole genome shotgun (WGS) entry which is preliminary data.</text>
</comment>
<evidence type="ECO:0000313" key="8">
    <source>
        <dbReference type="Proteomes" id="UP000231962"/>
    </source>
</evidence>
<dbReference type="PANTHER" id="PTHR42790">
    <property type="entry name" value="AMINOTRANSFERASE"/>
    <property type="match status" value="1"/>
</dbReference>